<protein>
    <recommendedName>
        <fullName evidence="4">Peroxisomal membrane protein 4</fullName>
    </recommendedName>
</protein>
<dbReference type="RefSeq" id="XP_002490009.1">
    <property type="nucleotide sequence ID" value="XM_002489964.1"/>
</dbReference>
<dbReference type="OrthoDB" id="39659at2759"/>
<dbReference type="eggNOG" id="ENOG502RXMH">
    <property type="taxonomic scope" value="Eukaryota"/>
</dbReference>
<dbReference type="Pfam" id="PF02466">
    <property type="entry name" value="Tim17"/>
    <property type="match status" value="1"/>
</dbReference>
<dbReference type="HOGENOM" id="CLU_054132_1_0_1"/>
<feature type="transmembrane region" description="Helical" evidence="1">
    <location>
        <begin position="67"/>
        <end position="87"/>
    </location>
</feature>
<evidence type="ECO:0000313" key="2">
    <source>
        <dbReference type="EMBL" id="CAY67728.1"/>
    </source>
</evidence>
<dbReference type="Proteomes" id="UP000000314">
    <property type="component" value="Chromosome 1"/>
</dbReference>
<dbReference type="EMBL" id="FN392319">
    <property type="protein sequence ID" value="CAY67728.1"/>
    <property type="molecule type" value="Genomic_DNA"/>
</dbReference>
<sequence>MDSPTDNIESTETLTDFLNVFRASRNGVVYGGRLRFAHALALALVFKRKQPIGDTIYKALKLSCEHAWILAAFAIVYKGVLFAVKHVILKHNKASRKKYIHFIAGAIAGLLVYGQPTGGKLFSRNITHQVTLYCSSRMILAIGKMIAVKLSQSRTSDPNTTPKVHQQSKRMIENVSWYIYSMLSWGCCMYLYQSDPIFLHPSLRNSLEFMYNNERWKGLKGFFTQ</sequence>
<keyword evidence="1" id="KW-0812">Transmembrane</keyword>
<dbReference type="PANTHER" id="PTHR15460">
    <property type="entry name" value="PEROXISOMAL MEMBRANE PROTEIN 4"/>
    <property type="match status" value="1"/>
</dbReference>
<dbReference type="InParanoid" id="C4QWV5"/>
<dbReference type="GO" id="GO:0005778">
    <property type="term" value="C:peroxisomal membrane"/>
    <property type="evidence" value="ECO:0007669"/>
    <property type="project" value="TreeGrafter"/>
</dbReference>
<evidence type="ECO:0000256" key="1">
    <source>
        <dbReference type="SAM" id="Phobius"/>
    </source>
</evidence>
<reference evidence="2 3" key="1">
    <citation type="journal article" date="2009" name="Nat. Biotechnol.">
        <title>Genome sequence of the recombinant protein production host Pichia pastoris.</title>
        <authorList>
            <person name="De Schutter K."/>
            <person name="Lin Y.C."/>
            <person name="Tiels P."/>
            <person name="Van Hecke A."/>
            <person name="Glinka S."/>
            <person name="Weber-Lehmann J."/>
            <person name="Rouze P."/>
            <person name="Van de Peer Y."/>
            <person name="Callewaert N."/>
        </authorList>
    </citation>
    <scope>NUCLEOTIDE SEQUENCE [LARGE SCALE GENOMIC DNA]</scope>
    <source>
        <strain evidence="3">GS115 / ATCC 20864</strain>
    </source>
</reference>
<dbReference type="PANTHER" id="PTHR15460:SF3">
    <property type="entry name" value="PEROXISOMAL MEMBRANE PROTEIN 4"/>
    <property type="match status" value="1"/>
</dbReference>
<evidence type="ECO:0008006" key="4">
    <source>
        <dbReference type="Google" id="ProtNLM"/>
    </source>
</evidence>
<dbReference type="GeneID" id="8196615"/>
<keyword evidence="1" id="KW-1133">Transmembrane helix</keyword>
<dbReference type="STRING" id="644223.C4QWV5"/>
<dbReference type="OMA" id="VMVFLFR"/>
<keyword evidence="1" id="KW-0472">Membrane</keyword>
<dbReference type="InterPro" id="IPR019531">
    <property type="entry name" value="Pmp4"/>
</dbReference>
<evidence type="ECO:0000313" key="3">
    <source>
        <dbReference type="Proteomes" id="UP000000314"/>
    </source>
</evidence>
<feature type="transmembrane region" description="Helical" evidence="1">
    <location>
        <begin position="171"/>
        <end position="192"/>
    </location>
</feature>
<organism evidence="2 3">
    <name type="scientific">Komagataella phaffii (strain GS115 / ATCC 20864)</name>
    <name type="common">Yeast</name>
    <name type="synonym">Pichia pastoris</name>
    <dbReference type="NCBI Taxonomy" id="644223"/>
    <lineage>
        <taxon>Eukaryota</taxon>
        <taxon>Fungi</taxon>
        <taxon>Dikarya</taxon>
        <taxon>Ascomycota</taxon>
        <taxon>Saccharomycotina</taxon>
        <taxon>Pichiomycetes</taxon>
        <taxon>Pichiales</taxon>
        <taxon>Pichiaceae</taxon>
        <taxon>Komagataella</taxon>
    </lineage>
</organism>
<accession>C4QWV5</accession>
<name>C4QWV5_KOMPG</name>
<keyword evidence="3" id="KW-1185">Reference proteome</keyword>
<gene>
    <name evidence="2" type="ordered locus">PAS_chr1-1_0352</name>
</gene>
<dbReference type="AlphaFoldDB" id="C4QWV5"/>
<proteinExistence type="predicted"/>
<dbReference type="KEGG" id="ppa:PAS_chr1-1_0352"/>